<evidence type="ECO:0000313" key="2">
    <source>
        <dbReference type="EMBL" id="KAG8186938.1"/>
    </source>
</evidence>
<organism evidence="2 3">
    <name type="scientific">Oedothorax gibbosus</name>
    <dbReference type="NCBI Taxonomy" id="931172"/>
    <lineage>
        <taxon>Eukaryota</taxon>
        <taxon>Metazoa</taxon>
        <taxon>Ecdysozoa</taxon>
        <taxon>Arthropoda</taxon>
        <taxon>Chelicerata</taxon>
        <taxon>Arachnida</taxon>
        <taxon>Araneae</taxon>
        <taxon>Araneomorphae</taxon>
        <taxon>Entelegynae</taxon>
        <taxon>Araneoidea</taxon>
        <taxon>Linyphiidae</taxon>
        <taxon>Erigoninae</taxon>
        <taxon>Oedothorax</taxon>
    </lineage>
</organism>
<evidence type="ECO:0000256" key="1">
    <source>
        <dbReference type="SAM" id="MobiDB-lite"/>
    </source>
</evidence>
<dbReference type="AlphaFoldDB" id="A0AAV6UTH6"/>
<accession>A0AAV6UTH6</accession>
<keyword evidence="3" id="KW-1185">Reference proteome</keyword>
<proteinExistence type="predicted"/>
<gene>
    <name evidence="2" type="ORF">JTE90_000408</name>
</gene>
<evidence type="ECO:0000313" key="3">
    <source>
        <dbReference type="Proteomes" id="UP000827092"/>
    </source>
</evidence>
<name>A0AAV6UTH6_9ARAC</name>
<sequence>MDRYSPYSSPRDPQPLEGRHSRFGGRNGLRYHLETPRRIFPKLFLGSRDDKSGFRPSSAFPDATVTPNCCYVPCLPEDVYAKGSH</sequence>
<feature type="region of interest" description="Disordered" evidence="1">
    <location>
        <begin position="1"/>
        <end position="28"/>
    </location>
</feature>
<dbReference type="EMBL" id="JAFNEN010000284">
    <property type="protein sequence ID" value="KAG8186938.1"/>
    <property type="molecule type" value="Genomic_DNA"/>
</dbReference>
<reference evidence="2 3" key="1">
    <citation type="journal article" date="2022" name="Nat. Ecol. Evol.">
        <title>A masculinizing supergene underlies an exaggerated male reproductive morph in a spider.</title>
        <authorList>
            <person name="Hendrickx F."/>
            <person name="De Corte Z."/>
            <person name="Sonet G."/>
            <person name="Van Belleghem S.M."/>
            <person name="Kostlbacher S."/>
            <person name="Vangestel C."/>
        </authorList>
    </citation>
    <scope>NUCLEOTIDE SEQUENCE [LARGE SCALE GENOMIC DNA]</scope>
    <source>
        <strain evidence="2">W744_W776</strain>
    </source>
</reference>
<dbReference type="Proteomes" id="UP000827092">
    <property type="component" value="Unassembled WGS sequence"/>
</dbReference>
<comment type="caution">
    <text evidence="2">The sequence shown here is derived from an EMBL/GenBank/DDBJ whole genome shotgun (WGS) entry which is preliminary data.</text>
</comment>
<protein>
    <submittedName>
        <fullName evidence="2">Uncharacterized protein</fullName>
    </submittedName>
</protein>